<feature type="domain" description="N-acetyltransferase" evidence="3">
    <location>
        <begin position="140"/>
        <end position="310"/>
    </location>
</feature>
<dbReference type="InterPro" id="IPR000182">
    <property type="entry name" value="GNAT_dom"/>
</dbReference>
<dbReference type="CDD" id="cd04301">
    <property type="entry name" value="NAT_SF"/>
    <property type="match status" value="1"/>
</dbReference>
<dbReference type="EMBL" id="JAAAID010003930">
    <property type="protein sequence ID" value="KAF9995061.1"/>
    <property type="molecule type" value="Genomic_DNA"/>
</dbReference>
<accession>A0A9P6SRT1</accession>
<evidence type="ECO:0000259" key="3">
    <source>
        <dbReference type="PROSITE" id="PS51186"/>
    </source>
</evidence>
<dbReference type="GO" id="GO:0008080">
    <property type="term" value="F:N-acetyltransferase activity"/>
    <property type="evidence" value="ECO:0007669"/>
    <property type="project" value="InterPro"/>
</dbReference>
<dbReference type="AlphaFoldDB" id="A0A9P6SRT1"/>
<keyword evidence="2" id="KW-0472">Membrane</keyword>
<reference evidence="4" key="1">
    <citation type="journal article" date="2020" name="Fungal Divers.">
        <title>Resolving the Mortierellaceae phylogeny through synthesis of multi-gene phylogenetics and phylogenomics.</title>
        <authorList>
            <person name="Vandepol N."/>
            <person name="Liber J."/>
            <person name="Desiro A."/>
            <person name="Na H."/>
            <person name="Kennedy M."/>
            <person name="Barry K."/>
            <person name="Grigoriev I.V."/>
            <person name="Miller A.N."/>
            <person name="O'Donnell K."/>
            <person name="Stajich J.E."/>
            <person name="Bonito G."/>
        </authorList>
    </citation>
    <scope>NUCLEOTIDE SEQUENCE</scope>
    <source>
        <strain evidence="4">NRRL 2769</strain>
    </source>
</reference>
<keyword evidence="5" id="KW-1185">Reference proteome</keyword>
<dbReference type="Pfam" id="PF00583">
    <property type="entry name" value="Acetyltransf_1"/>
    <property type="match status" value="1"/>
</dbReference>
<keyword evidence="2" id="KW-0812">Transmembrane</keyword>
<gene>
    <name evidence="4" type="ORF">BGZ80_007618</name>
</gene>
<organism evidence="4 5">
    <name type="scientific">Entomortierella chlamydospora</name>
    <dbReference type="NCBI Taxonomy" id="101097"/>
    <lineage>
        <taxon>Eukaryota</taxon>
        <taxon>Fungi</taxon>
        <taxon>Fungi incertae sedis</taxon>
        <taxon>Mucoromycota</taxon>
        <taxon>Mortierellomycotina</taxon>
        <taxon>Mortierellomycetes</taxon>
        <taxon>Mortierellales</taxon>
        <taxon>Mortierellaceae</taxon>
        <taxon>Entomortierella</taxon>
    </lineage>
</organism>
<dbReference type="OrthoDB" id="41532at2759"/>
<evidence type="ECO:0000256" key="2">
    <source>
        <dbReference type="SAM" id="Phobius"/>
    </source>
</evidence>
<feature type="transmembrane region" description="Helical" evidence="2">
    <location>
        <begin position="52"/>
        <end position="73"/>
    </location>
</feature>
<name>A0A9P6SRT1_9FUNG</name>
<keyword evidence="1" id="KW-0808">Transferase</keyword>
<sequence length="323" mass="36742">MPADIDRSAILIRPYNRDDYDQVSSILIQGFKSVNGRFFSSKASHYTTFLSIFIRSTVYTILVEIALTAYFNLQSSDSNYFSLEDLRSLYTVLTQDESAQSLILRFLQPSLLIVWVIVSLATGVSTVLGIYRWAISTGDDYIESAFKDDLGDIEGYYQSTSSTNQKPNRSQFWVACLKDYPEIVMGCIALDDVSAHAESFKKKHLQGGGKESTFEAPKKTDAELRRLSVHPNYRRLGISRMLTEKLVAHAKENKFDRVYFMTTIYQTAALAGYIRFGFDKEKMLTYGDFVKIWCGTLNLNATKEEKEELRRKQESLLAEVGAK</sequence>
<evidence type="ECO:0000256" key="1">
    <source>
        <dbReference type="ARBA" id="ARBA00022679"/>
    </source>
</evidence>
<protein>
    <recommendedName>
        <fullName evidence="3">N-acetyltransferase domain-containing protein</fullName>
    </recommendedName>
</protein>
<feature type="transmembrane region" description="Helical" evidence="2">
    <location>
        <begin position="112"/>
        <end position="131"/>
    </location>
</feature>
<dbReference type="SUPFAM" id="SSF55729">
    <property type="entry name" value="Acyl-CoA N-acyltransferases (Nat)"/>
    <property type="match status" value="1"/>
</dbReference>
<keyword evidence="2" id="KW-1133">Transmembrane helix</keyword>
<dbReference type="PANTHER" id="PTHR13947">
    <property type="entry name" value="GNAT FAMILY N-ACETYLTRANSFERASE"/>
    <property type="match status" value="1"/>
</dbReference>
<comment type="caution">
    <text evidence="4">The sequence shown here is derived from an EMBL/GenBank/DDBJ whole genome shotgun (WGS) entry which is preliminary data.</text>
</comment>
<evidence type="ECO:0000313" key="4">
    <source>
        <dbReference type="EMBL" id="KAF9995061.1"/>
    </source>
</evidence>
<dbReference type="Gene3D" id="3.40.630.30">
    <property type="match status" value="1"/>
</dbReference>
<proteinExistence type="predicted"/>
<dbReference type="InterPro" id="IPR016181">
    <property type="entry name" value="Acyl_CoA_acyltransferase"/>
</dbReference>
<dbReference type="InterPro" id="IPR050769">
    <property type="entry name" value="NAT_camello-type"/>
</dbReference>
<dbReference type="Proteomes" id="UP000703661">
    <property type="component" value="Unassembled WGS sequence"/>
</dbReference>
<evidence type="ECO:0000313" key="5">
    <source>
        <dbReference type="Proteomes" id="UP000703661"/>
    </source>
</evidence>
<dbReference type="PROSITE" id="PS51186">
    <property type="entry name" value="GNAT"/>
    <property type="match status" value="1"/>
</dbReference>
<dbReference type="PANTHER" id="PTHR13947:SF37">
    <property type="entry name" value="LD18367P"/>
    <property type="match status" value="1"/>
</dbReference>